<comment type="catalytic activity">
    <reaction evidence="23">
        <text>an alpha-L-Fuc-(1-&gt;2)-beta-D-Gal-(1-&gt;4)-beta-D-GlcNAc derivative + GDP-beta-L-fucose = an alpha-L-Fuc-(1-&gt;2)-beta-D-Gal-(1-&gt;4)-[alpha-L-Fuc-(1-&gt;3)]-beta-D-GlcNAc derivative + GDP + H(+)</text>
        <dbReference type="Rhea" id="RHEA:77191"/>
        <dbReference type="ChEBI" id="CHEBI:15378"/>
        <dbReference type="ChEBI" id="CHEBI:57273"/>
        <dbReference type="ChEBI" id="CHEBI:58189"/>
        <dbReference type="ChEBI" id="CHEBI:133510"/>
        <dbReference type="ChEBI" id="CHEBI:195560"/>
    </reaction>
    <physiologicalReaction direction="left-to-right" evidence="23">
        <dbReference type="Rhea" id="RHEA:77192"/>
    </physiologicalReaction>
</comment>
<dbReference type="Pfam" id="PF00852">
    <property type="entry name" value="Glyco_transf_10"/>
    <property type="match status" value="1"/>
</dbReference>
<evidence type="ECO:0000256" key="18">
    <source>
        <dbReference type="ARBA" id="ARBA00036295"/>
    </source>
</evidence>
<evidence type="ECO:0000313" key="28">
    <source>
        <dbReference type="Proteomes" id="UP000314983"/>
    </source>
</evidence>
<evidence type="ECO:0000256" key="13">
    <source>
        <dbReference type="ARBA" id="ARBA00023157"/>
    </source>
</evidence>
<keyword evidence="12" id="KW-0472">Membrane</keyword>
<accession>A0A4W4FXA5</accession>
<dbReference type="InterPro" id="IPR001503">
    <property type="entry name" value="Glyco_trans_10"/>
</dbReference>
<comment type="catalytic activity">
    <reaction evidence="16">
        <text>alpha-D-galactosyl-(1-&gt;3)-beta-D-galactosyl-(1-&gt;4)-N-acetyl-beta-D-glucosaminyl-(1-&gt;3)-beta-D-galactosyl-(1-&gt;4)-beta-D-glucosyl-(1&lt;-&gt;1')-ceramide + GDP-beta-L-fucose = a neolactoside IV(3)-alpha-Gal,III(3)-alpha-Fuc-nLc4Cer + GDP + H(+)</text>
        <dbReference type="Rhea" id="RHEA:48380"/>
        <dbReference type="ChEBI" id="CHEBI:15378"/>
        <dbReference type="ChEBI" id="CHEBI:57273"/>
        <dbReference type="ChEBI" id="CHEBI:58189"/>
        <dbReference type="ChEBI" id="CHEBI:90380"/>
        <dbReference type="ChEBI" id="CHEBI:90381"/>
    </reaction>
    <physiologicalReaction direction="left-to-right" evidence="16">
        <dbReference type="Rhea" id="RHEA:48381"/>
    </physiologicalReaction>
</comment>
<dbReference type="AlphaFoldDB" id="A0A4W4FXA5"/>
<evidence type="ECO:0000256" key="20">
    <source>
        <dbReference type="ARBA" id="ARBA00036757"/>
    </source>
</evidence>
<keyword evidence="11" id="KW-0443">Lipid metabolism</keyword>
<evidence type="ECO:0000313" key="27">
    <source>
        <dbReference type="Ensembl" id="ENSEEEP00000028739.2"/>
    </source>
</evidence>
<keyword evidence="8" id="KW-0735">Signal-anchor</keyword>
<dbReference type="UniPathway" id="UPA00378"/>
<reference evidence="28" key="1">
    <citation type="journal article" date="2014" name="Science">
        <title>Nonhuman genetics. Genomic basis for the convergent evolution of electric organs.</title>
        <authorList>
            <person name="Gallant J.R."/>
            <person name="Traeger L.L."/>
            <person name="Volkening J.D."/>
            <person name="Moffett H."/>
            <person name="Chen P.H."/>
            <person name="Novina C.D."/>
            <person name="Phillips G.N.Jr."/>
            <person name="Anand R."/>
            <person name="Wells G.B."/>
            <person name="Pinch M."/>
            <person name="Guth R."/>
            <person name="Unguez G.A."/>
            <person name="Albert J.S."/>
            <person name="Zakon H.H."/>
            <person name="Samanta M.P."/>
            <person name="Sussman M.R."/>
        </authorList>
    </citation>
    <scope>NUCLEOTIDE SEQUENCE [LARGE SCALE GENOMIC DNA]</scope>
</reference>
<comment type="catalytic activity">
    <reaction evidence="19">
        <text>an N-acetyl-alpha-neuraminyl-(2-&gt;3)-beta-D-galactosyl-(1-&gt;4)-N-acetyl-beta-D-glucosaminyl derivative + GDP-beta-L-fucose = an alpha-Neu5Ac-(2-&gt;3)-beta-D-Gal-(1-&gt;4)-[alpha-L-Fuc-(1-&gt;3)]-beta-D-GlcNAc derivative + GDP + H(+)</text>
        <dbReference type="Rhea" id="RHEA:56076"/>
        <dbReference type="ChEBI" id="CHEBI:15378"/>
        <dbReference type="ChEBI" id="CHEBI:57273"/>
        <dbReference type="ChEBI" id="CHEBI:58189"/>
        <dbReference type="ChEBI" id="CHEBI:136545"/>
        <dbReference type="ChEBI" id="CHEBI:139509"/>
    </reaction>
    <physiologicalReaction direction="left-to-right" evidence="19">
        <dbReference type="Rhea" id="RHEA:56077"/>
    </physiologicalReaction>
</comment>
<dbReference type="FunFam" id="3.40.50.11660:FF:000001">
    <property type="entry name" value="alpha-(1,3)-fucosyltransferase 9"/>
    <property type="match status" value="1"/>
</dbReference>
<proteinExistence type="inferred from homology"/>
<protein>
    <recommendedName>
        <fullName evidence="24">Fucosyltransferase</fullName>
        <ecNumber evidence="24">2.4.1.-</ecNumber>
    </recommendedName>
</protein>
<keyword evidence="10 24" id="KW-0333">Golgi apparatus</keyword>
<evidence type="ECO:0000256" key="11">
    <source>
        <dbReference type="ARBA" id="ARBA00023098"/>
    </source>
</evidence>
<dbReference type="SUPFAM" id="SSF53756">
    <property type="entry name" value="UDP-Glycosyltransferase/glycogen phosphorylase"/>
    <property type="match status" value="1"/>
</dbReference>
<dbReference type="GO" id="GO:0006629">
    <property type="term" value="P:lipid metabolic process"/>
    <property type="evidence" value="ECO:0007669"/>
    <property type="project" value="UniProtKB-KW"/>
</dbReference>
<evidence type="ECO:0000259" key="26">
    <source>
        <dbReference type="Pfam" id="PF17039"/>
    </source>
</evidence>
<dbReference type="STRING" id="8005.ENSEEEP00000028739"/>
<evidence type="ECO:0000256" key="17">
    <source>
        <dbReference type="ARBA" id="ARBA00036234"/>
    </source>
</evidence>
<reference evidence="27" key="3">
    <citation type="submission" date="2020-05" db="EMBL/GenBank/DDBJ databases">
        <title>Electrophorus electricus (electric eel) genome, fEleEle1, primary haplotype.</title>
        <authorList>
            <person name="Myers G."/>
            <person name="Meyer A."/>
            <person name="Fedrigo O."/>
            <person name="Formenti G."/>
            <person name="Rhie A."/>
            <person name="Tracey A."/>
            <person name="Sims Y."/>
            <person name="Jarvis E.D."/>
        </authorList>
    </citation>
    <scope>NUCLEOTIDE SEQUENCE [LARGE SCALE GENOMIC DNA]</scope>
</reference>
<gene>
    <name evidence="27" type="primary">LOC113587844</name>
</gene>
<keyword evidence="28" id="KW-1185">Reference proteome</keyword>
<organism evidence="27 28">
    <name type="scientific">Electrophorus electricus</name>
    <name type="common">Electric eel</name>
    <name type="synonym">Gymnotus electricus</name>
    <dbReference type="NCBI Taxonomy" id="8005"/>
    <lineage>
        <taxon>Eukaryota</taxon>
        <taxon>Metazoa</taxon>
        <taxon>Chordata</taxon>
        <taxon>Craniata</taxon>
        <taxon>Vertebrata</taxon>
        <taxon>Euteleostomi</taxon>
        <taxon>Actinopterygii</taxon>
        <taxon>Neopterygii</taxon>
        <taxon>Teleostei</taxon>
        <taxon>Ostariophysi</taxon>
        <taxon>Gymnotiformes</taxon>
        <taxon>Gymnotoidei</taxon>
        <taxon>Gymnotidae</taxon>
        <taxon>Electrophorus</taxon>
    </lineage>
</organism>
<sequence length="359" mass="43003">MFQQSANWICVISVGLNLFFLKQNYYTSSWPTRIFKSPFEAPPMHSTDPQLSKNSTIILIWFWPFGKHFDLTSCKSVFNIEGCYLTDDRALYSKAHGVIIHHRDIKWDLSNLPSQPRPFFQKWVWMHFESPNNTPKIPGLSNLFNVTLNYRQDADITIREQMIIKSPDTEDEIFPKVLKKKDKQVCWIVSNWNEQHDRVTYYKELKQHITIDTYGHAFQKPLKREEYDNVLTSCKFYLAFENTKSKDYMTEKLYNPLTKGSIPVVLGSPRYIYERFIPGDAFIHVDDFPSPKDLAQHLLSLDKNEVEYKKYFQWRKLYEVKHVDFPREHVCYACDYIRRKNNHQVFTNLYDWYWDHTNE</sequence>
<feature type="domain" description="Fucosyltransferase N-terminal" evidence="26">
    <location>
        <begin position="54"/>
        <end position="158"/>
    </location>
</feature>
<evidence type="ECO:0000259" key="25">
    <source>
        <dbReference type="Pfam" id="PF00852"/>
    </source>
</evidence>
<comment type="catalytic activity">
    <reaction evidence="18">
        <text>alpha-N-glycoloylneuraminosyl-(2-&gt;3)-beta-D-galactosyl-(1-&gt;4)-N-acetyl-beta-D-glucosaminyl-(1-&gt;3)-beta-D-galactosyl-(1-&gt;4)-N-acetyl-beta-D-glucosaminyl-(1-&gt;3)-beta-D-galactosyl-(1-&gt;4)-beta-D-glucosyl-(1&lt;-&gt;1')-ceramide + GDP-beta-L-fucose = alpha-N-glycoloylneuraminosyl-(2-&gt;3)-beta-D-galactosyl-(1-&gt;4)-N-acetyl-beta-D-glucosaminyl-(1-&gt;3)-beta-D-galactosyl-(1-&gt;4)-[alpha-L-fucosyl-(1-&gt;3)]-N-acetyl-beta-D-glucosaminyl-(1-&gt;3)-beta-D-galactosyl-(1-&gt;4)-beta-D-glucosyl-(1&lt;-&gt;1')-ceramide + GDP + H(+)</text>
        <dbReference type="Rhea" id="RHEA:48388"/>
        <dbReference type="ChEBI" id="CHEBI:15378"/>
        <dbReference type="ChEBI" id="CHEBI:57273"/>
        <dbReference type="ChEBI" id="CHEBI:58189"/>
        <dbReference type="ChEBI" id="CHEBI:90383"/>
        <dbReference type="ChEBI" id="CHEBI:90384"/>
    </reaction>
    <physiologicalReaction direction="left-to-right" evidence="18">
        <dbReference type="Rhea" id="RHEA:48389"/>
    </physiologicalReaction>
</comment>
<evidence type="ECO:0000256" key="15">
    <source>
        <dbReference type="ARBA" id="ARBA00029329"/>
    </source>
</evidence>
<evidence type="ECO:0000256" key="14">
    <source>
        <dbReference type="ARBA" id="ARBA00023180"/>
    </source>
</evidence>
<keyword evidence="9" id="KW-1133">Transmembrane helix</keyword>
<comment type="pathway">
    <text evidence="1">Protein modification; protein glycosylation.</text>
</comment>
<dbReference type="RefSeq" id="XP_026882548.2">
    <property type="nucleotide sequence ID" value="XM_027026747.2"/>
</dbReference>
<keyword evidence="7 24" id="KW-0812">Transmembrane</keyword>
<reference evidence="27" key="5">
    <citation type="submission" date="2025-09" db="UniProtKB">
        <authorList>
            <consortium name="Ensembl"/>
        </authorList>
    </citation>
    <scope>IDENTIFICATION</scope>
</reference>
<dbReference type="GO" id="GO:0017083">
    <property type="term" value="F:4-galactosyl-N-acetylglucosaminide 3-alpha-L-fucosyltransferase activity"/>
    <property type="evidence" value="ECO:0007669"/>
    <property type="project" value="UniProtKB-EC"/>
</dbReference>
<dbReference type="Pfam" id="PF17039">
    <property type="entry name" value="Glyco_tran_10_N"/>
    <property type="match status" value="1"/>
</dbReference>
<dbReference type="Gene3D" id="3.40.50.11660">
    <property type="entry name" value="Glycosyl transferase family 10, C-terminal domain"/>
    <property type="match status" value="1"/>
</dbReference>
<dbReference type="GO" id="GO:0032580">
    <property type="term" value="C:Golgi cisterna membrane"/>
    <property type="evidence" value="ECO:0007669"/>
    <property type="project" value="UniProtKB-SubCell"/>
</dbReference>
<keyword evidence="5 24" id="KW-0328">Glycosyltransferase</keyword>
<dbReference type="GeneID" id="113587844"/>
<evidence type="ECO:0000256" key="6">
    <source>
        <dbReference type="ARBA" id="ARBA00022679"/>
    </source>
</evidence>
<dbReference type="GeneTree" id="ENSGT00940000155095"/>
<evidence type="ECO:0000256" key="21">
    <source>
        <dbReference type="ARBA" id="ARBA00037848"/>
    </source>
</evidence>
<comment type="subcellular location">
    <subcellularLocation>
        <location evidence="24">Golgi apparatus</location>
        <location evidence="24">Golgi stack membrane</location>
        <topology evidence="24">Single-pass type II membrane protein</topology>
    </subcellularLocation>
    <subcellularLocation>
        <location evidence="21">Golgi apparatus</location>
        <location evidence="21">trans-Golgi network membrane</location>
        <topology evidence="21">Single-pass type II membrane protein</topology>
    </subcellularLocation>
</comment>
<comment type="catalytic activity">
    <reaction evidence="22">
        <text>beta-D-Gal-(1-&gt;4)-beta-D-GlcNAc-(1-&gt;3)-beta-D-Gal-(1-&gt;4)-D-Glc + GDP-beta-L-fucose = beta-D-Gal-(1-&gt;4)-[alpha-L-Fuc-(1-&gt;3)]-beta-D-GlcNAc-(1-&gt;3)-beta-D-Gal-(1-&gt;4)-D-Glc + GDP + H(+)</text>
        <dbReference type="Rhea" id="RHEA:77187"/>
        <dbReference type="ChEBI" id="CHEBI:15378"/>
        <dbReference type="ChEBI" id="CHEBI:57273"/>
        <dbReference type="ChEBI" id="CHEBI:58189"/>
        <dbReference type="ChEBI" id="CHEBI:60239"/>
        <dbReference type="ChEBI" id="CHEBI:61352"/>
    </reaction>
    <physiologicalReaction direction="left-to-right" evidence="22">
        <dbReference type="Rhea" id="RHEA:77188"/>
    </physiologicalReaction>
</comment>
<evidence type="ECO:0000256" key="12">
    <source>
        <dbReference type="ARBA" id="ARBA00023136"/>
    </source>
</evidence>
<dbReference type="RefSeq" id="XP_026882550.2">
    <property type="nucleotide sequence ID" value="XM_027026749.2"/>
</dbReference>
<keyword evidence="13" id="KW-1015">Disulfide bond</keyword>
<reference evidence="27" key="4">
    <citation type="submission" date="2025-08" db="UniProtKB">
        <authorList>
            <consortium name="Ensembl"/>
        </authorList>
    </citation>
    <scope>IDENTIFICATION</scope>
</reference>
<evidence type="ECO:0000256" key="19">
    <source>
        <dbReference type="ARBA" id="ARBA00036481"/>
    </source>
</evidence>
<keyword evidence="14" id="KW-0325">Glycoprotein</keyword>
<evidence type="ECO:0000256" key="3">
    <source>
        <dbReference type="ARBA" id="ARBA00008919"/>
    </source>
</evidence>
<comment type="similarity">
    <text evidence="3 24">Belongs to the glycosyltransferase 10 family.</text>
</comment>
<comment type="catalytic activity">
    <reaction evidence="15">
        <text>a beta-D-galactosyl-(1-&gt;4)-N-acetyl-beta-D-glucosaminyl derivative + GDP-beta-L-fucose = a beta-D-galactosyl-(1-&gt;4)-[alpha-L-fucosyl-(1-&gt;3)]-N-acetyl-beta-D-glucosaminyl derivative + GDP + H(+)</text>
        <dbReference type="Rhea" id="RHEA:14257"/>
        <dbReference type="ChEBI" id="CHEBI:15378"/>
        <dbReference type="ChEBI" id="CHEBI:57273"/>
        <dbReference type="ChEBI" id="CHEBI:58189"/>
        <dbReference type="ChEBI" id="CHEBI:133507"/>
        <dbReference type="ChEBI" id="CHEBI:137941"/>
        <dbReference type="EC" id="2.4.1.152"/>
    </reaction>
    <physiologicalReaction direction="left-to-right" evidence="15">
        <dbReference type="Rhea" id="RHEA:14258"/>
    </physiologicalReaction>
</comment>
<dbReference type="Proteomes" id="UP000314983">
    <property type="component" value="Chromosome 4"/>
</dbReference>
<evidence type="ECO:0000256" key="4">
    <source>
        <dbReference type="ARBA" id="ARBA00011738"/>
    </source>
</evidence>
<dbReference type="Ensembl" id="ENSEEET00000029077.2">
    <property type="protein sequence ID" value="ENSEEEP00000028739.2"/>
    <property type="gene ID" value="ENSEEEG00000013810.2"/>
</dbReference>
<dbReference type="PANTHER" id="PTHR11929:SF10">
    <property type="entry name" value="4-GALACTOSYL-N-ACETYLGLUCOSAMINIDE 3-ALPHA-L-FUCOSYLTRANSFERASE 9"/>
    <property type="match status" value="1"/>
</dbReference>
<dbReference type="OMA" id="VWMHFES"/>
<dbReference type="InterPro" id="IPR031481">
    <property type="entry name" value="Glyco_tran_10_N"/>
</dbReference>
<feature type="domain" description="Fucosyltransferase C-terminal" evidence="25">
    <location>
        <begin position="179"/>
        <end position="352"/>
    </location>
</feature>
<dbReference type="EC" id="2.4.1.-" evidence="24"/>
<keyword evidence="6 24" id="KW-0808">Transferase</keyword>
<dbReference type="InterPro" id="IPR038577">
    <property type="entry name" value="GT10-like_C_sf"/>
</dbReference>
<name>A0A4W4FXA5_ELEEL</name>
<evidence type="ECO:0000256" key="10">
    <source>
        <dbReference type="ARBA" id="ARBA00023034"/>
    </source>
</evidence>
<comment type="catalytic activity">
    <reaction evidence="20">
        <text>a neolactoside nLc4Cer + GDP-beta-L-fucose = a neolactoside III(3)-alpha-Fuc-nLc4Cer + GDP + H(+)</text>
        <dbReference type="Rhea" id="RHEA:48376"/>
        <dbReference type="ChEBI" id="CHEBI:15378"/>
        <dbReference type="ChEBI" id="CHEBI:57273"/>
        <dbReference type="ChEBI" id="CHEBI:58189"/>
        <dbReference type="ChEBI" id="CHEBI:90376"/>
        <dbReference type="ChEBI" id="CHEBI:90379"/>
    </reaction>
    <physiologicalReaction direction="left-to-right" evidence="20">
        <dbReference type="Rhea" id="RHEA:48377"/>
    </physiologicalReaction>
</comment>
<evidence type="ECO:0000256" key="24">
    <source>
        <dbReference type="RuleBase" id="RU003832"/>
    </source>
</evidence>
<evidence type="ECO:0000256" key="2">
    <source>
        <dbReference type="ARBA" id="ARBA00004934"/>
    </source>
</evidence>
<evidence type="ECO:0000256" key="5">
    <source>
        <dbReference type="ARBA" id="ARBA00022676"/>
    </source>
</evidence>
<evidence type="ECO:0000256" key="23">
    <source>
        <dbReference type="ARBA" id="ARBA00043838"/>
    </source>
</evidence>
<evidence type="ECO:0000256" key="22">
    <source>
        <dbReference type="ARBA" id="ARBA00043828"/>
    </source>
</evidence>
<comment type="subunit">
    <text evidence="4">Homodimer.</text>
</comment>
<reference evidence="28" key="2">
    <citation type="journal article" date="2017" name="Sci. Adv.">
        <title>A tail of two voltages: Proteomic comparison of the three electric organs of the electric eel.</title>
        <authorList>
            <person name="Traeger L.L."/>
            <person name="Sabat G."/>
            <person name="Barrett-Wilt G.A."/>
            <person name="Wells G.B."/>
            <person name="Sussman M.R."/>
        </authorList>
    </citation>
    <scope>NUCLEOTIDE SEQUENCE [LARGE SCALE GENOMIC DNA]</scope>
</reference>
<evidence type="ECO:0000256" key="7">
    <source>
        <dbReference type="ARBA" id="ARBA00022692"/>
    </source>
</evidence>
<dbReference type="InterPro" id="IPR055270">
    <property type="entry name" value="Glyco_tran_10_C"/>
</dbReference>
<dbReference type="RefSeq" id="XP_026882549.2">
    <property type="nucleotide sequence ID" value="XM_027026748.2"/>
</dbReference>
<evidence type="ECO:0000256" key="1">
    <source>
        <dbReference type="ARBA" id="ARBA00004922"/>
    </source>
</evidence>
<evidence type="ECO:0000256" key="16">
    <source>
        <dbReference type="ARBA" id="ARBA00036053"/>
    </source>
</evidence>
<evidence type="ECO:0000256" key="9">
    <source>
        <dbReference type="ARBA" id="ARBA00022989"/>
    </source>
</evidence>
<comment type="pathway">
    <text evidence="2">Glycolipid biosynthesis.</text>
</comment>
<comment type="catalytic activity">
    <reaction evidence="17">
        <text>an alpha-Neu5Ac-(2-&gt;3)-beta-D-Gal-(1-&gt;4)-beta-D-GlcNAc-(1-&gt;3)-beta-D-Gal-(1-&gt;4)-beta-D-GlcNAc derivative + GDP-beta-L-fucose = an alpha-Neu5Ac-(2-&gt;3)-beta-D-Gal-(1-&gt;4)-beta-D-GlcNAc-(1-&gt;3)-beta-D-Gal-(1-&gt;4)-[alpha-L-Fuc-(1-&gt;3)]-beta-D-GlcNAc derivative + GDP + H(+)</text>
        <dbReference type="Rhea" id="RHEA:68044"/>
        <dbReference type="ChEBI" id="CHEBI:15378"/>
        <dbReference type="ChEBI" id="CHEBI:57273"/>
        <dbReference type="ChEBI" id="CHEBI:58189"/>
        <dbReference type="ChEBI" id="CHEBI:145343"/>
        <dbReference type="ChEBI" id="CHEBI:176900"/>
    </reaction>
    <physiologicalReaction direction="left-to-right" evidence="17">
        <dbReference type="Rhea" id="RHEA:68045"/>
    </physiologicalReaction>
</comment>
<dbReference type="PANTHER" id="PTHR11929">
    <property type="entry name" value="ALPHA- 1,3 -FUCOSYLTRANSFERASE"/>
    <property type="match status" value="1"/>
</dbReference>
<evidence type="ECO:0000256" key="8">
    <source>
        <dbReference type="ARBA" id="ARBA00022968"/>
    </source>
</evidence>